<feature type="chain" id="PRO_5039217779" evidence="3">
    <location>
        <begin position="25"/>
        <end position="301"/>
    </location>
</feature>
<name>A0A9D1CY04_9FIRM</name>
<keyword evidence="2" id="KW-1133">Transmembrane helix</keyword>
<evidence type="ECO:0000256" key="1">
    <source>
        <dbReference type="SAM" id="MobiDB-lite"/>
    </source>
</evidence>
<dbReference type="AlphaFoldDB" id="A0A9D1CY04"/>
<feature type="compositionally biased region" description="Basic and acidic residues" evidence="1">
    <location>
        <begin position="181"/>
        <end position="191"/>
    </location>
</feature>
<feature type="region of interest" description="Disordered" evidence="1">
    <location>
        <begin position="161"/>
        <end position="198"/>
    </location>
</feature>
<proteinExistence type="predicted"/>
<evidence type="ECO:0000256" key="2">
    <source>
        <dbReference type="SAM" id="Phobius"/>
    </source>
</evidence>
<protein>
    <submittedName>
        <fullName evidence="4">Uncharacterized protein</fullName>
    </submittedName>
</protein>
<reference evidence="4" key="1">
    <citation type="submission" date="2020-10" db="EMBL/GenBank/DDBJ databases">
        <authorList>
            <person name="Gilroy R."/>
        </authorList>
    </citation>
    <scope>NUCLEOTIDE SEQUENCE</scope>
    <source>
        <strain evidence="4">CHK147-3167</strain>
    </source>
</reference>
<dbReference type="InterPro" id="IPR043993">
    <property type="entry name" value="T4SS_pilin"/>
</dbReference>
<evidence type="ECO:0000313" key="5">
    <source>
        <dbReference type="Proteomes" id="UP000886786"/>
    </source>
</evidence>
<comment type="caution">
    <text evidence="4">The sequence shown here is derived from an EMBL/GenBank/DDBJ whole genome shotgun (WGS) entry which is preliminary data.</text>
</comment>
<feature type="transmembrane region" description="Helical" evidence="2">
    <location>
        <begin position="283"/>
        <end position="300"/>
    </location>
</feature>
<evidence type="ECO:0000256" key="3">
    <source>
        <dbReference type="SAM" id="SignalP"/>
    </source>
</evidence>
<dbReference type="Proteomes" id="UP000886786">
    <property type="component" value="Unassembled WGS sequence"/>
</dbReference>
<feature type="compositionally biased region" description="Polar residues" evidence="1">
    <location>
        <begin position="167"/>
        <end position="178"/>
    </location>
</feature>
<organism evidence="4 5">
    <name type="scientific">Candidatus Coprosoma intestinipullorum</name>
    <dbReference type="NCBI Taxonomy" id="2840752"/>
    <lineage>
        <taxon>Bacteria</taxon>
        <taxon>Bacillati</taxon>
        <taxon>Bacillota</taxon>
        <taxon>Bacillota incertae sedis</taxon>
        <taxon>Candidatus Coprosoma</taxon>
    </lineage>
</organism>
<accession>A0A9D1CY04</accession>
<feature type="signal peptide" evidence="3">
    <location>
        <begin position="1"/>
        <end position="24"/>
    </location>
</feature>
<keyword evidence="3" id="KW-0732">Signal</keyword>
<feature type="transmembrane region" description="Helical" evidence="2">
    <location>
        <begin position="246"/>
        <end position="271"/>
    </location>
</feature>
<keyword evidence="2" id="KW-0472">Membrane</keyword>
<feature type="non-terminal residue" evidence="4">
    <location>
        <position position="301"/>
    </location>
</feature>
<dbReference type="Pfam" id="PF18895">
    <property type="entry name" value="T4SS_pilin"/>
    <property type="match status" value="1"/>
</dbReference>
<dbReference type="EMBL" id="DVFV01000012">
    <property type="protein sequence ID" value="HIQ90079.1"/>
    <property type="molecule type" value="Genomic_DNA"/>
</dbReference>
<reference evidence="4" key="2">
    <citation type="journal article" date="2021" name="PeerJ">
        <title>Extensive microbial diversity within the chicken gut microbiome revealed by metagenomics and culture.</title>
        <authorList>
            <person name="Gilroy R."/>
            <person name="Ravi A."/>
            <person name="Getino M."/>
            <person name="Pursley I."/>
            <person name="Horton D.L."/>
            <person name="Alikhan N.F."/>
            <person name="Baker D."/>
            <person name="Gharbi K."/>
            <person name="Hall N."/>
            <person name="Watson M."/>
            <person name="Adriaenssens E.M."/>
            <person name="Foster-Nyarko E."/>
            <person name="Jarju S."/>
            <person name="Secka A."/>
            <person name="Antonio M."/>
            <person name="Oren A."/>
            <person name="Chaudhuri R.R."/>
            <person name="La Ragione R."/>
            <person name="Hildebrand F."/>
            <person name="Pallen M.J."/>
        </authorList>
    </citation>
    <scope>NUCLEOTIDE SEQUENCE</scope>
    <source>
        <strain evidence="4">CHK147-3167</strain>
    </source>
</reference>
<evidence type="ECO:0000313" key="4">
    <source>
        <dbReference type="EMBL" id="HIQ90079.1"/>
    </source>
</evidence>
<sequence length="301" mass="33329">MKKIICLLLCFSMFLFFGIRSVDAALPTKRTETKNGYAFCRYTVSGFQGKTLVARTWVYYNKNGKVKTGADVDLVASDNSSTNVPLPNYDSYNRDNDLMMAFFYKNKKFSCAENNVTFTFLDMKNFSKGGNLVFGTNCTPGIACYNLILDKSSNNISNKKNAVFNDKGSQTGSSVTGGDTTKNEEKNETNKDNTQTQDDLKHYLDGVPSLQEIKDYYGKDPTSNYSNDSGDCNLIDDDLKNLLNTIFTWISIGGIILVIVMTCVSSIKVITGTEDAIKDFAKGLKVRIICLVVLLLAPVIV</sequence>
<keyword evidence="2" id="KW-0812">Transmembrane</keyword>
<gene>
    <name evidence="4" type="ORF">IAB27_00405</name>
</gene>